<organism evidence="2 3">
    <name type="scientific">Terracoccus luteus</name>
    <dbReference type="NCBI Taxonomy" id="53356"/>
    <lineage>
        <taxon>Bacteria</taxon>
        <taxon>Bacillati</taxon>
        <taxon>Actinomycetota</taxon>
        <taxon>Actinomycetes</taxon>
        <taxon>Micrococcales</taxon>
        <taxon>Intrasporangiaceae</taxon>
        <taxon>Terracoccus</taxon>
    </lineage>
</organism>
<dbReference type="EMBL" id="JACHVT010000005">
    <property type="protein sequence ID" value="MBB2987464.1"/>
    <property type="molecule type" value="Genomic_DNA"/>
</dbReference>
<dbReference type="AlphaFoldDB" id="A0A839PXL6"/>
<evidence type="ECO:0000313" key="2">
    <source>
        <dbReference type="EMBL" id="MBB2987464.1"/>
    </source>
</evidence>
<name>A0A839PXL6_9MICO</name>
<gene>
    <name evidence="2" type="ORF">FHW14_002647</name>
</gene>
<accession>A0A839PXL6</accession>
<feature type="region of interest" description="Disordered" evidence="1">
    <location>
        <begin position="1"/>
        <end position="22"/>
    </location>
</feature>
<dbReference type="Proteomes" id="UP000590811">
    <property type="component" value="Unassembled WGS sequence"/>
</dbReference>
<evidence type="ECO:0000256" key="1">
    <source>
        <dbReference type="SAM" id="MobiDB-lite"/>
    </source>
</evidence>
<comment type="caution">
    <text evidence="2">The sequence shown here is derived from an EMBL/GenBank/DDBJ whole genome shotgun (WGS) entry which is preliminary data.</text>
</comment>
<reference evidence="2 3" key="1">
    <citation type="submission" date="2020-08" db="EMBL/GenBank/DDBJ databases">
        <title>Genomic Encyclopedia of Type Strains, Phase IV (KMG-V): Genome sequencing to study the core and pangenomes of soil and plant-associated prokaryotes.</title>
        <authorList>
            <person name="Whitman W."/>
        </authorList>
    </citation>
    <scope>NUCLEOTIDE SEQUENCE [LARGE SCALE GENOMIC DNA]</scope>
    <source>
        <strain evidence="2 3">B3ACCR2</strain>
    </source>
</reference>
<evidence type="ECO:0000313" key="3">
    <source>
        <dbReference type="Proteomes" id="UP000590811"/>
    </source>
</evidence>
<proteinExistence type="predicted"/>
<sequence>MTSEPTTAPDEPQETPTDMSDCVIAAQNGAMGRGRDG</sequence>
<protein>
    <submittedName>
        <fullName evidence="2">Uncharacterized protein</fullName>
    </submittedName>
</protein>